<dbReference type="NCBIfam" id="NF005559">
    <property type="entry name" value="PRK07231.1"/>
    <property type="match status" value="1"/>
</dbReference>
<evidence type="ECO:0000313" key="4">
    <source>
        <dbReference type="Proteomes" id="UP000244810"/>
    </source>
</evidence>
<comment type="caution">
    <text evidence="3">The sequence shown here is derived from an EMBL/GenBank/DDBJ whole genome shotgun (WGS) entry which is preliminary data.</text>
</comment>
<organism evidence="3 4">
    <name type="scientific">Pararhodobacter aggregans</name>
    <dbReference type="NCBI Taxonomy" id="404875"/>
    <lineage>
        <taxon>Bacteria</taxon>
        <taxon>Pseudomonadati</taxon>
        <taxon>Pseudomonadota</taxon>
        <taxon>Alphaproteobacteria</taxon>
        <taxon>Rhodobacterales</taxon>
        <taxon>Paracoccaceae</taxon>
        <taxon>Pararhodobacter</taxon>
    </lineage>
</organism>
<accession>A0A2T7UM77</accession>
<proteinExistence type="inferred from homology"/>
<reference evidence="3 4" key="1">
    <citation type="journal article" date="2011" name="Syst. Appl. Microbiol.">
        <title>Defluviimonas denitrificans gen. nov., sp. nov., and Pararhodobacter aggregans gen. nov., sp. nov., non-phototrophic Rhodobacteraceae from the biofilter of a marine aquaculture.</title>
        <authorList>
            <person name="Foesel B.U."/>
            <person name="Drake H.L."/>
            <person name="Schramm A."/>
        </authorList>
    </citation>
    <scope>NUCLEOTIDE SEQUENCE [LARGE SCALE GENOMIC DNA]</scope>
    <source>
        <strain evidence="3 4">D1-19</strain>
    </source>
</reference>
<dbReference type="Gene3D" id="3.40.50.720">
    <property type="entry name" value="NAD(P)-binding Rossmann-like Domain"/>
    <property type="match status" value="1"/>
</dbReference>
<dbReference type="OrthoDB" id="7745792at2"/>
<evidence type="ECO:0000259" key="2">
    <source>
        <dbReference type="SMART" id="SM00822"/>
    </source>
</evidence>
<dbReference type="GO" id="GO:0016616">
    <property type="term" value="F:oxidoreductase activity, acting on the CH-OH group of donors, NAD or NADP as acceptor"/>
    <property type="evidence" value="ECO:0007669"/>
    <property type="project" value="TreeGrafter"/>
</dbReference>
<dbReference type="InterPro" id="IPR036291">
    <property type="entry name" value="NAD(P)-bd_dom_sf"/>
</dbReference>
<evidence type="ECO:0000313" key="3">
    <source>
        <dbReference type="EMBL" id="PVE45721.1"/>
    </source>
</evidence>
<dbReference type="FunFam" id="3.40.50.720:FF:000084">
    <property type="entry name" value="Short-chain dehydrogenase reductase"/>
    <property type="match status" value="1"/>
</dbReference>
<dbReference type="PRINTS" id="PR00081">
    <property type="entry name" value="GDHRDH"/>
</dbReference>
<dbReference type="Proteomes" id="UP000244810">
    <property type="component" value="Unassembled WGS sequence"/>
</dbReference>
<dbReference type="SUPFAM" id="SSF51735">
    <property type="entry name" value="NAD(P)-binding Rossmann-fold domains"/>
    <property type="match status" value="1"/>
</dbReference>
<protein>
    <submittedName>
        <fullName evidence="3">Short chain dehydrogenase</fullName>
    </submittedName>
</protein>
<evidence type="ECO:0000256" key="1">
    <source>
        <dbReference type="ARBA" id="ARBA00006484"/>
    </source>
</evidence>
<gene>
    <name evidence="3" type="ORF">DDE23_19645</name>
</gene>
<name>A0A2T7UM77_9RHOB</name>
<dbReference type="InterPro" id="IPR002347">
    <property type="entry name" value="SDR_fam"/>
</dbReference>
<dbReference type="InterPro" id="IPR057326">
    <property type="entry name" value="KR_dom"/>
</dbReference>
<dbReference type="PRINTS" id="PR00080">
    <property type="entry name" value="SDRFAMILY"/>
</dbReference>
<comment type="similarity">
    <text evidence="1">Belongs to the short-chain dehydrogenases/reductases (SDR) family.</text>
</comment>
<dbReference type="RefSeq" id="WP_107754158.1">
    <property type="nucleotide sequence ID" value="NZ_QBKF01000012.1"/>
</dbReference>
<feature type="domain" description="Ketoreductase" evidence="2">
    <location>
        <begin position="13"/>
        <end position="186"/>
    </location>
</feature>
<dbReference type="EMBL" id="QDDR01000012">
    <property type="protein sequence ID" value="PVE45721.1"/>
    <property type="molecule type" value="Genomic_DNA"/>
</dbReference>
<dbReference type="AlphaFoldDB" id="A0A2T7UM77"/>
<dbReference type="Pfam" id="PF13561">
    <property type="entry name" value="adh_short_C2"/>
    <property type="match status" value="1"/>
</dbReference>
<sequence>MQELEQQGLLAGKVALVTGGLSGIGRAIARSFVEAGAIVIVADLSVTPGTVARCETGDAHRCDVADEASVMALAETLAARHEGLDILVNCAGMPQKPVALAEASVAEWDRLFAVNARSVFVMTKHFLPALARRKGNVINICSTVGAQAKPGLAAYGASKAAAIATTKALALELAGQGIRVNGISPGAVETPMLTGFADGDPAEIKAAFARLVPLGEIVQPDDVAGAALYLGSSLGRLVTGVIITVDGGRTA</sequence>
<keyword evidence="4" id="KW-1185">Reference proteome</keyword>
<dbReference type="SMART" id="SM00822">
    <property type="entry name" value="PKS_KR"/>
    <property type="match status" value="1"/>
</dbReference>
<dbReference type="PANTHER" id="PTHR42760">
    <property type="entry name" value="SHORT-CHAIN DEHYDROGENASES/REDUCTASES FAMILY MEMBER"/>
    <property type="match status" value="1"/>
</dbReference>